<proteinExistence type="predicted"/>
<dbReference type="RefSeq" id="WP_148454960.1">
    <property type="nucleotide sequence ID" value="NZ_VSFC01000039.1"/>
</dbReference>
<evidence type="ECO:0000313" key="4">
    <source>
        <dbReference type="Proteomes" id="UP000324550"/>
    </source>
</evidence>
<dbReference type="AlphaFoldDB" id="A0A5D0G9C1"/>
<evidence type="ECO:0000259" key="2">
    <source>
        <dbReference type="Pfam" id="PF12728"/>
    </source>
</evidence>
<accession>A0A5D0G9C1</accession>
<dbReference type="InterPro" id="IPR041657">
    <property type="entry name" value="HTH_17"/>
</dbReference>
<evidence type="ECO:0000256" key="1">
    <source>
        <dbReference type="SAM" id="MobiDB-lite"/>
    </source>
</evidence>
<name>A0A5D0G9C1_9FLAO</name>
<dbReference type="Proteomes" id="UP000324550">
    <property type="component" value="Unassembled WGS sequence"/>
</dbReference>
<feature type="domain" description="Helix-turn-helix" evidence="2">
    <location>
        <begin position="31"/>
        <end position="80"/>
    </location>
</feature>
<dbReference type="EMBL" id="VSFC01000039">
    <property type="protein sequence ID" value="TYA55291.1"/>
    <property type="molecule type" value="Genomic_DNA"/>
</dbReference>
<dbReference type="Pfam" id="PF12728">
    <property type="entry name" value="HTH_17"/>
    <property type="match status" value="1"/>
</dbReference>
<evidence type="ECO:0000313" key="3">
    <source>
        <dbReference type="EMBL" id="TYA55291.1"/>
    </source>
</evidence>
<keyword evidence="4" id="KW-1185">Reference proteome</keyword>
<reference evidence="3 4" key="1">
    <citation type="submission" date="2019-08" db="EMBL/GenBank/DDBJ databases">
        <title>Formosa sediminis sp. nov., isolated from marine sediment.</title>
        <authorList>
            <person name="Cao W.R."/>
        </authorList>
    </citation>
    <scope>NUCLEOTIDE SEQUENCE [LARGE SCALE GENOMIC DNA]</scope>
    <source>
        <strain evidence="3 4">1494</strain>
    </source>
</reference>
<dbReference type="OrthoDB" id="1202559at2"/>
<comment type="caution">
    <text evidence="3">The sequence shown here is derived from an EMBL/GenBank/DDBJ whole genome shotgun (WGS) entry which is preliminary data.</text>
</comment>
<organism evidence="3 4">
    <name type="scientific">Formosa maritima</name>
    <dbReference type="NCBI Taxonomy" id="2592046"/>
    <lineage>
        <taxon>Bacteria</taxon>
        <taxon>Pseudomonadati</taxon>
        <taxon>Bacteroidota</taxon>
        <taxon>Flavobacteriia</taxon>
        <taxon>Flavobacteriales</taxon>
        <taxon>Flavobacteriaceae</taxon>
        <taxon>Formosa</taxon>
    </lineage>
</organism>
<dbReference type="SUPFAM" id="SSF46955">
    <property type="entry name" value="Putative DNA-binding domain"/>
    <property type="match status" value="1"/>
</dbReference>
<protein>
    <submittedName>
        <fullName evidence="3">Helix-turn-helix domain-containing protein</fullName>
    </submittedName>
</protein>
<feature type="region of interest" description="Disordered" evidence="1">
    <location>
        <begin position="1"/>
        <end position="20"/>
    </location>
</feature>
<sequence length="95" mass="11059">MKKNKNEKHKLPNPDPNLIKMNNSLIKTEEWYNIQDMMDYLKVSRSTLNRLVRTKQLPSLKLGGTLMFPKNLINSIMQNQSLKHIKPNNNSPLDA</sequence>
<dbReference type="InterPro" id="IPR009061">
    <property type="entry name" value="DNA-bd_dom_put_sf"/>
</dbReference>
<gene>
    <name evidence="3" type="ORF">FVF61_07555</name>
</gene>